<accession>A0A4Y9ZQL9</accession>
<evidence type="ECO:0000313" key="2">
    <source>
        <dbReference type="Proteomes" id="UP000298061"/>
    </source>
</evidence>
<name>A0A4Y9ZQL9_9AGAM</name>
<evidence type="ECO:0000313" key="1">
    <source>
        <dbReference type="EMBL" id="TFY76520.1"/>
    </source>
</evidence>
<proteinExistence type="predicted"/>
<gene>
    <name evidence="1" type="ORF">EWM64_g7492</name>
</gene>
<dbReference type="Proteomes" id="UP000298061">
    <property type="component" value="Unassembled WGS sequence"/>
</dbReference>
<dbReference type="AlphaFoldDB" id="A0A4Y9ZQL9"/>
<protein>
    <submittedName>
        <fullName evidence="1">Uncharacterized protein</fullName>
    </submittedName>
</protein>
<dbReference type="EMBL" id="SFCI01001181">
    <property type="protein sequence ID" value="TFY76520.1"/>
    <property type="molecule type" value="Genomic_DNA"/>
</dbReference>
<reference evidence="1 2" key="1">
    <citation type="submission" date="2019-02" db="EMBL/GenBank/DDBJ databases">
        <title>Genome sequencing of the rare red list fungi Hericium alpestre (H. flagellum).</title>
        <authorList>
            <person name="Buettner E."/>
            <person name="Kellner H."/>
        </authorList>
    </citation>
    <scope>NUCLEOTIDE SEQUENCE [LARGE SCALE GENOMIC DNA]</scope>
    <source>
        <strain evidence="1 2">DSM 108284</strain>
    </source>
</reference>
<organism evidence="1 2">
    <name type="scientific">Hericium alpestre</name>
    <dbReference type="NCBI Taxonomy" id="135208"/>
    <lineage>
        <taxon>Eukaryota</taxon>
        <taxon>Fungi</taxon>
        <taxon>Dikarya</taxon>
        <taxon>Basidiomycota</taxon>
        <taxon>Agaricomycotina</taxon>
        <taxon>Agaricomycetes</taxon>
        <taxon>Russulales</taxon>
        <taxon>Hericiaceae</taxon>
        <taxon>Hericium</taxon>
    </lineage>
</organism>
<keyword evidence="2" id="KW-1185">Reference proteome</keyword>
<comment type="caution">
    <text evidence="1">The sequence shown here is derived from an EMBL/GenBank/DDBJ whole genome shotgun (WGS) entry which is preliminary data.</text>
</comment>
<sequence>MDLMYPKGWPELFMQHSGDALGLCIAMDTDRTPGDELTLQKLVCYLERVEWLMIYGRQTYEFLRMATRPAPRLRRLALGSQPTGPRSPRNQVTQDFVVPSDLFAGHVPSLYALLLNGLPIDPSSPLLSTNLTLLALIRGQPKYHTRGRFLSLLDLIEVLRRMPRLEMLLMNDVLTLPQQMGR</sequence>